<gene>
    <name evidence="1" type="ORF">FEF09_29865</name>
</gene>
<dbReference type="InterPro" id="IPR031924">
    <property type="entry name" value="GH115"/>
</dbReference>
<dbReference type="PANTHER" id="PTHR37842:SF2">
    <property type="entry name" value="GYLCOSYL HYDROLASE 115 C-TERMINAL DOMAIN-CONTAINING PROTEIN"/>
    <property type="match status" value="1"/>
</dbReference>
<dbReference type="Gene3D" id="3.20.20.520">
    <property type="entry name" value="Glycosyl hydrolase family 115"/>
    <property type="match status" value="1"/>
</dbReference>
<sequence length="176" mass="20412">MAQHQQYRPCPGTDVPRQAYGADKIWIVNVGDLKPMEFPISFFWTMHGIQKLWNEDNLRDYYTQWAAEHLATRRQRDREILRLYGQYAARRKPELLDANTYSLDAYNEAARVLHEWEALLAATEKVYATMPPAYKCLLRIAATSCKSIHHHSSAVLCCGDEQKAGSCKRLRRQRLG</sequence>
<organism evidence="1 2">
    <name type="scientific">Chitinophaga pinensis</name>
    <dbReference type="NCBI Taxonomy" id="79329"/>
    <lineage>
        <taxon>Bacteria</taxon>
        <taxon>Pseudomonadati</taxon>
        <taxon>Bacteroidota</taxon>
        <taxon>Chitinophagia</taxon>
        <taxon>Chitinophagales</taxon>
        <taxon>Chitinophagaceae</taxon>
        <taxon>Chitinophaga</taxon>
    </lineage>
</organism>
<dbReference type="Pfam" id="PF15979">
    <property type="entry name" value="Glyco_hydro_115"/>
    <property type="match status" value="1"/>
</dbReference>
<dbReference type="Gene3D" id="1.20.58.2150">
    <property type="match status" value="1"/>
</dbReference>
<dbReference type="EMBL" id="VOHS01000087">
    <property type="protein sequence ID" value="TWV89609.1"/>
    <property type="molecule type" value="Genomic_DNA"/>
</dbReference>
<name>A0A5C6LJ68_9BACT</name>
<protein>
    <submittedName>
        <fullName evidence="1">Uncharacterized protein</fullName>
    </submittedName>
</protein>
<evidence type="ECO:0000313" key="2">
    <source>
        <dbReference type="Proteomes" id="UP000318815"/>
    </source>
</evidence>
<accession>A0A5C6LJ68</accession>
<keyword evidence="2" id="KW-1185">Reference proteome</keyword>
<proteinExistence type="predicted"/>
<comment type="caution">
    <text evidence="1">The sequence shown here is derived from an EMBL/GenBank/DDBJ whole genome shotgun (WGS) entry which is preliminary data.</text>
</comment>
<dbReference type="InterPro" id="IPR042301">
    <property type="entry name" value="GH115_sf"/>
</dbReference>
<dbReference type="PANTHER" id="PTHR37842">
    <property type="match status" value="1"/>
</dbReference>
<dbReference type="AlphaFoldDB" id="A0A5C6LJ68"/>
<reference evidence="1 2" key="1">
    <citation type="submission" date="2019-08" db="EMBL/GenBank/DDBJ databases">
        <title>Whole genome sequencing of chitin degrading bacteria Chitinophaga pinensis YS16.</title>
        <authorList>
            <person name="Singh R.P."/>
            <person name="Manchanda G."/>
            <person name="Maurya I.K."/>
            <person name="Joshi N.K."/>
            <person name="Srivastava A.K."/>
        </authorList>
    </citation>
    <scope>NUCLEOTIDE SEQUENCE [LARGE SCALE GENOMIC DNA]</scope>
    <source>
        <strain evidence="1 2">YS-16</strain>
    </source>
</reference>
<evidence type="ECO:0000313" key="1">
    <source>
        <dbReference type="EMBL" id="TWV89609.1"/>
    </source>
</evidence>
<dbReference type="Proteomes" id="UP000318815">
    <property type="component" value="Unassembled WGS sequence"/>
</dbReference>
<dbReference type="OrthoDB" id="8727830at2"/>